<dbReference type="PANTHER" id="PTHR13887">
    <property type="entry name" value="GLUTATHIONE S-TRANSFERASE KAPPA"/>
    <property type="match status" value="1"/>
</dbReference>
<dbReference type="InterPro" id="IPR012336">
    <property type="entry name" value="Thioredoxin-like_fold"/>
</dbReference>
<dbReference type="PANTHER" id="PTHR13887:SF14">
    <property type="entry name" value="DISULFIDE BOND FORMATION PROTEIN D"/>
    <property type="match status" value="1"/>
</dbReference>
<name>A0A6M4ITA5_9BACT</name>
<dbReference type="AlphaFoldDB" id="A0A6M4ITA5"/>
<evidence type="ECO:0000313" key="9">
    <source>
        <dbReference type="Proteomes" id="UP000500938"/>
    </source>
</evidence>
<dbReference type="Proteomes" id="UP000500938">
    <property type="component" value="Chromosome"/>
</dbReference>
<dbReference type="PROSITE" id="PS51257">
    <property type="entry name" value="PROKAR_LIPOPROTEIN"/>
    <property type="match status" value="1"/>
</dbReference>
<dbReference type="Gene3D" id="3.40.30.10">
    <property type="entry name" value="Glutaredoxin"/>
    <property type="match status" value="1"/>
</dbReference>
<evidence type="ECO:0000256" key="6">
    <source>
        <dbReference type="SAM" id="SignalP"/>
    </source>
</evidence>
<dbReference type="GO" id="GO:0016491">
    <property type="term" value="F:oxidoreductase activity"/>
    <property type="evidence" value="ECO:0007669"/>
    <property type="project" value="UniProtKB-KW"/>
</dbReference>
<evidence type="ECO:0000256" key="3">
    <source>
        <dbReference type="ARBA" id="ARBA00023002"/>
    </source>
</evidence>
<dbReference type="SUPFAM" id="SSF52833">
    <property type="entry name" value="Thioredoxin-like"/>
    <property type="match status" value="1"/>
</dbReference>
<gene>
    <name evidence="8" type="ORF">HKW67_11300</name>
</gene>
<feature type="chain" id="PRO_5026934336" evidence="6">
    <location>
        <begin position="27"/>
        <end position="253"/>
    </location>
</feature>
<keyword evidence="5" id="KW-0676">Redox-active center</keyword>
<sequence length="253" mass="27964">MSRSRSAFRQSALLLCVVALTACGTADPAKTANAAAEPGRTAEVAASPLLQTTAISGPGAAGDTLADSITIQRADRGRLMGREDAMWVVMISDFQCPYCKQWHDSSMANLKRDYIDAGKIRLAYLHLPLSIHRHAKAQAEASMCAAVQAKFWEYADVLFREQRAFQPIDNPSAKLDDIGRELKLDMPSFTRCRKSDAIRMLVENDERQATQARVQSTPSFLIGEFLVQGALPYKDFRRAIDTALVVAKSRRTR</sequence>
<evidence type="ECO:0000256" key="4">
    <source>
        <dbReference type="ARBA" id="ARBA00023157"/>
    </source>
</evidence>
<evidence type="ECO:0000256" key="5">
    <source>
        <dbReference type="ARBA" id="ARBA00023284"/>
    </source>
</evidence>
<protein>
    <submittedName>
        <fullName evidence="8">Thioredoxin domain-containing protein</fullName>
    </submittedName>
</protein>
<organism evidence="8 9">
    <name type="scientific">Gemmatimonas groenlandica</name>
    <dbReference type="NCBI Taxonomy" id="2732249"/>
    <lineage>
        <taxon>Bacteria</taxon>
        <taxon>Pseudomonadati</taxon>
        <taxon>Gemmatimonadota</taxon>
        <taxon>Gemmatimonadia</taxon>
        <taxon>Gemmatimonadales</taxon>
        <taxon>Gemmatimonadaceae</taxon>
        <taxon>Gemmatimonas</taxon>
    </lineage>
</organism>
<evidence type="ECO:0000313" key="8">
    <source>
        <dbReference type="EMBL" id="QJR36052.1"/>
    </source>
</evidence>
<dbReference type="EMBL" id="CP053085">
    <property type="protein sequence ID" value="QJR36052.1"/>
    <property type="molecule type" value="Genomic_DNA"/>
</dbReference>
<keyword evidence="4" id="KW-1015">Disulfide bond</keyword>
<keyword evidence="3" id="KW-0560">Oxidoreductase</keyword>
<accession>A0A6M4ITA5</accession>
<dbReference type="InterPro" id="IPR036249">
    <property type="entry name" value="Thioredoxin-like_sf"/>
</dbReference>
<dbReference type="Pfam" id="PF13462">
    <property type="entry name" value="Thioredoxin_4"/>
    <property type="match status" value="1"/>
</dbReference>
<comment type="similarity">
    <text evidence="1">Belongs to the thioredoxin family. DsbA subfamily.</text>
</comment>
<dbReference type="RefSeq" id="WP_171225485.1">
    <property type="nucleotide sequence ID" value="NZ_CP053085.1"/>
</dbReference>
<evidence type="ECO:0000259" key="7">
    <source>
        <dbReference type="PROSITE" id="PS51352"/>
    </source>
</evidence>
<dbReference type="PROSITE" id="PS51352">
    <property type="entry name" value="THIOREDOXIN_2"/>
    <property type="match status" value="1"/>
</dbReference>
<dbReference type="KEGG" id="ggr:HKW67_11300"/>
<proteinExistence type="inferred from homology"/>
<keyword evidence="2 6" id="KW-0732">Signal</keyword>
<feature type="domain" description="Thioredoxin" evidence="7">
    <location>
        <begin position="21"/>
        <end position="245"/>
    </location>
</feature>
<evidence type="ECO:0000256" key="1">
    <source>
        <dbReference type="ARBA" id="ARBA00005791"/>
    </source>
</evidence>
<reference evidence="8 9" key="1">
    <citation type="submission" date="2020-05" db="EMBL/GenBank/DDBJ databases">
        <title>Complete genome sequence of Gemmatimonas greenlandica TET16.</title>
        <authorList>
            <person name="Zeng Y."/>
        </authorList>
    </citation>
    <scope>NUCLEOTIDE SEQUENCE [LARGE SCALE GENOMIC DNA]</scope>
    <source>
        <strain evidence="8 9">TET16</strain>
    </source>
</reference>
<feature type="signal peptide" evidence="6">
    <location>
        <begin position="1"/>
        <end position="26"/>
    </location>
</feature>
<keyword evidence="9" id="KW-1185">Reference proteome</keyword>
<evidence type="ECO:0000256" key="2">
    <source>
        <dbReference type="ARBA" id="ARBA00022729"/>
    </source>
</evidence>
<dbReference type="InterPro" id="IPR013766">
    <property type="entry name" value="Thioredoxin_domain"/>
</dbReference>